<gene>
    <name evidence="6" type="ORF">GCM10010915_26090</name>
</gene>
<dbReference type="EMBL" id="BMHO01000002">
    <property type="protein sequence ID" value="GGD43775.1"/>
    <property type="molecule type" value="Genomic_DNA"/>
</dbReference>
<comment type="similarity">
    <text evidence="1">Belongs to the ABC transporter superfamily.</text>
</comment>
<evidence type="ECO:0000313" key="7">
    <source>
        <dbReference type="Proteomes" id="UP000633205"/>
    </source>
</evidence>
<dbReference type="RefSeq" id="WP_188712845.1">
    <property type="nucleotide sequence ID" value="NZ_BMHO01000002.1"/>
</dbReference>
<evidence type="ECO:0000259" key="5">
    <source>
        <dbReference type="PROSITE" id="PS50893"/>
    </source>
</evidence>
<reference evidence="6" key="2">
    <citation type="submission" date="2020-09" db="EMBL/GenBank/DDBJ databases">
        <authorList>
            <person name="Sun Q."/>
            <person name="Zhou Y."/>
        </authorList>
    </citation>
    <scope>NUCLEOTIDE SEQUENCE</scope>
    <source>
        <strain evidence="6">CGMCC 1.15152</strain>
    </source>
</reference>
<dbReference type="Gene3D" id="3.40.50.300">
    <property type="entry name" value="P-loop containing nucleotide triphosphate hydrolases"/>
    <property type="match status" value="1"/>
</dbReference>
<comment type="caution">
    <text evidence="6">The sequence shown here is derived from an EMBL/GenBank/DDBJ whole genome shotgun (WGS) entry which is preliminary data.</text>
</comment>
<dbReference type="PROSITE" id="PS50893">
    <property type="entry name" value="ABC_TRANSPORTER_2"/>
    <property type="match status" value="1"/>
</dbReference>
<dbReference type="SUPFAM" id="SSF52540">
    <property type="entry name" value="P-loop containing nucleoside triphosphate hydrolases"/>
    <property type="match status" value="1"/>
</dbReference>
<dbReference type="InterPro" id="IPR003439">
    <property type="entry name" value="ABC_transporter-like_ATP-bd"/>
</dbReference>
<dbReference type="SMART" id="SM00382">
    <property type="entry name" value="AAA"/>
    <property type="match status" value="1"/>
</dbReference>
<organism evidence="6 7">
    <name type="scientific">Microbacterium faecale</name>
    <dbReference type="NCBI Taxonomy" id="1804630"/>
    <lineage>
        <taxon>Bacteria</taxon>
        <taxon>Bacillati</taxon>
        <taxon>Actinomycetota</taxon>
        <taxon>Actinomycetes</taxon>
        <taxon>Micrococcales</taxon>
        <taxon>Microbacteriaceae</taxon>
        <taxon>Microbacterium</taxon>
    </lineage>
</organism>
<dbReference type="InterPro" id="IPR027417">
    <property type="entry name" value="P-loop_NTPase"/>
</dbReference>
<dbReference type="AlphaFoldDB" id="A0A916YGD9"/>
<evidence type="ECO:0000313" key="6">
    <source>
        <dbReference type="EMBL" id="GGD43775.1"/>
    </source>
</evidence>
<evidence type="ECO:0000256" key="4">
    <source>
        <dbReference type="ARBA" id="ARBA00022840"/>
    </source>
</evidence>
<evidence type="ECO:0000256" key="1">
    <source>
        <dbReference type="ARBA" id="ARBA00005417"/>
    </source>
</evidence>
<dbReference type="GO" id="GO:0016887">
    <property type="term" value="F:ATP hydrolysis activity"/>
    <property type="evidence" value="ECO:0007669"/>
    <property type="project" value="InterPro"/>
</dbReference>
<accession>A0A916YGD9</accession>
<proteinExistence type="inferred from homology"/>
<name>A0A916YGD9_9MICO</name>
<evidence type="ECO:0000256" key="3">
    <source>
        <dbReference type="ARBA" id="ARBA00022741"/>
    </source>
</evidence>
<evidence type="ECO:0000256" key="2">
    <source>
        <dbReference type="ARBA" id="ARBA00022448"/>
    </source>
</evidence>
<dbReference type="PANTHER" id="PTHR43335">
    <property type="entry name" value="ABC TRANSPORTER, ATP-BINDING PROTEIN"/>
    <property type="match status" value="1"/>
</dbReference>
<sequence length="306" mass="32390">MITAQNLTKRFGAHTAVDDVSFTIKPGQVTGFLGPNGAGKSTTMRMIMGLDRPTHGSTTVNGRPFGEHTDPMRQAGALLDAKAAHPGRRAADHLRLLAATNGIARSRVDDVLELTGIASVARRRIGGFSLGMHQRLGIAATMLGDPEVLIFDEPVNGLDPEGVHWVRGFAKARAAEGRTVFISSHLMSEMAQTADHIIVLGKGRVLADAPIAQFLGGAGQERTRVRVSDATVLGSILSADGVSITQTDAESLEIAGLPPAHIARRAALENLDLHELTPLNASLEEAYLALTDDATEYRSDRTAVAA</sequence>
<dbReference type="InterPro" id="IPR003593">
    <property type="entry name" value="AAA+_ATPase"/>
</dbReference>
<reference evidence="6" key="1">
    <citation type="journal article" date="2014" name="Int. J. Syst. Evol. Microbiol.">
        <title>Complete genome sequence of Corynebacterium casei LMG S-19264T (=DSM 44701T), isolated from a smear-ripened cheese.</title>
        <authorList>
            <consortium name="US DOE Joint Genome Institute (JGI-PGF)"/>
            <person name="Walter F."/>
            <person name="Albersmeier A."/>
            <person name="Kalinowski J."/>
            <person name="Ruckert C."/>
        </authorList>
    </citation>
    <scope>NUCLEOTIDE SEQUENCE</scope>
    <source>
        <strain evidence="6">CGMCC 1.15152</strain>
    </source>
</reference>
<protein>
    <submittedName>
        <fullName evidence="6">Multidrug ABC transporter ATP-binding protein</fullName>
    </submittedName>
</protein>
<keyword evidence="7" id="KW-1185">Reference proteome</keyword>
<dbReference type="Proteomes" id="UP000633205">
    <property type="component" value="Unassembled WGS sequence"/>
</dbReference>
<dbReference type="PANTHER" id="PTHR43335:SF4">
    <property type="entry name" value="ABC TRANSPORTER, ATP-BINDING PROTEIN"/>
    <property type="match status" value="1"/>
</dbReference>
<keyword evidence="2" id="KW-0813">Transport</keyword>
<keyword evidence="3" id="KW-0547">Nucleotide-binding</keyword>
<dbReference type="GO" id="GO:0005524">
    <property type="term" value="F:ATP binding"/>
    <property type="evidence" value="ECO:0007669"/>
    <property type="project" value="UniProtKB-KW"/>
</dbReference>
<dbReference type="Pfam" id="PF00005">
    <property type="entry name" value="ABC_tran"/>
    <property type="match status" value="1"/>
</dbReference>
<feature type="domain" description="ABC transporter" evidence="5">
    <location>
        <begin position="2"/>
        <end position="227"/>
    </location>
</feature>
<keyword evidence="4 6" id="KW-0067">ATP-binding</keyword>